<protein>
    <recommendedName>
        <fullName evidence="5">1,3-beta-glucanosyltransferase</fullName>
        <ecNumber evidence="5">2.4.1.-</ecNumber>
    </recommendedName>
</protein>
<dbReference type="GO" id="GO:0042124">
    <property type="term" value="F:1,3-beta-glucanosyltransferase activity"/>
    <property type="evidence" value="ECO:0007669"/>
    <property type="project" value="TreeGrafter"/>
</dbReference>
<keyword evidence="3" id="KW-0732">Signal</keyword>
<proteinExistence type="inferred from homology"/>
<keyword evidence="5" id="KW-0336">GPI-anchor</keyword>
<dbReference type="Proteomes" id="UP000758155">
    <property type="component" value="Unassembled WGS sequence"/>
</dbReference>
<dbReference type="Gene3D" id="3.20.20.80">
    <property type="entry name" value="Glycosidases"/>
    <property type="match status" value="1"/>
</dbReference>
<dbReference type="Pfam" id="PF03198">
    <property type="entry name" value="Glyco_hydro_72"/>
    <property type="match status" value="1"/>
</dbReference>
<gene>
    <name evidence="6" type="ORF">E8E12_006214</name>
</gene>
<name>A0A9P4WLJ6_9PLEO</name>
<dbReference type="GO" id="GO:0098552">
    <property type="term" value="C:side of membrane"/>
    <property type="evidence" value="ECO:0007669"/>
    <property type="project" value="UniProtKB-KW"/>
</dbReference>
<dbReference type="PANTHER" id="PTHR31468:SF4">
    <property type="entry name" value="1,3-BETA-GLUCANOSYLTRANSFERASE GAS3-RELATED"/>
    <property type="match status" value="1"/>
</dbReference>
<keyword evidence="5" id="KW-0449">Lipoprotein</keyword>
<keyword evidence="5" id="KW-0808">Transferase</keyword>
<dbReference type="GO" id="GO:0031505">
    <property type="term" value="P:fungal-type cell wall organization"/>
    <property type="evidence" value="ECO:0007669"/>
    <property type="project" value="TreeGrafter"/>
</dbReference>
<dbReference type="GO" id="GO:0071970">
    <property type="term" value="P:fungal-type cell wall (1-&gt;3)-beta-D-glucan biosynthetic process"/>
    <property type="evidence" value="ECO:0007669"/>
    <property type="project" value="TreeGrafter"/>
</dbReference>
<dbReference type="OrthoDB" id="1055148at2759"/>
<dbReference type="InterPro" id="IPR017853">
    <property type="entry name" value="GH"/>
</dbReference>
<evidence type="ECO:0000256" key="1">
    <source>
        <dbReference type="ARBA" id="ARBA00004609"/>
    </source>
</evidence>
<dbReference type="SUPFAM" id="SSF51445">
    <property type="entry name" value="(Trans)glycosidases"/>
    <property type="match status" value="1"/>
</dbReference>
<reference evidence="6" key="1">
    <citation type="submission" date="2019-04" db="EMBL/GenBank/DDBJ databases">
        <title>Sequencing of skin fungus with MAO and IRED activity.</title>
        <authorList>
            <person name="Marsaioli A.J."/>
            <person name="Bonatto J.M.C."/>
            <person name="Reis Junior O."/>
        </authorList>
    </citation>
    <scope>NUCLEOTIDE SEQUENCE</scope>
    <source>
        <strain evidence="6">28M1</strain>
    </source>
</reference>
<dbReference type="GO" id="GO:0005886">
    <property type="term" value="C:plasma membrane"/>
    <property type="evidence" value="ECO:0007669"/>
    <property type="project" value="UniProtKB-SubCell"/>
</dbReference>
<dbReference type="InterPro" id="IPR004886">
    <property type="entry name" value="Glucanosyltransferase"/>
</dbReference>
<evidence type="ECO:0000256" key="4">
    <source>
        <dbReference type="ARBA" id="ARBA00023180"/>
    </source>
</evidence>
<evidence type="ECO:0000256" key="5">
    <source>
        <dbReference type="RuleBase" id="RU361209"/>
    </source>
</evidence>
<evidence type="ECO:0000313" key="6">
    <source>
        <dbReference type="EMBL" id="KAF3036191.1"/>
    </source>
</evidence>
<keyword evidence="5" id="KW-0472">Membrane</keyword>
<evidence type="ECO:0000256" key="2">
    <source>
        <dbReference type="ARBA" id="ARBA00007528"/>
    </source>
</evidence>
<comment type="function">
    <text evidence="5">Splits internally a 1,3-beta-glucan molecule and transfers the newly generated reducing end (the donor) to the non-reducing end of another 1,3-beta-glucan molecule (the acceptor) forming a 1,3-beta linkage, resulting in the elongation of 1,3-beta-glucan chains in the cell wall.</text>
</comment>
<dbReference type="AlphaFoldDB" id="A0A9P4WLJ6"/>
<organism evidence="6 7">
    <name type="scientific">Didymella heteroderae</name>
    <dbReference type="NCBI Taxonomy" id="1769908"/>
    <lineage>
        <taxon>Eukaryota</taxon>
        <taxon>Fungi</taxon>
        <taxon>Dikarya</taxon>
        <taxon>Ascomycota</taxon>
        <taxon>Pezizomycotina</taxon>
        <taxon>Dothideomycetes</taxon>
        <taxon>Pleosporomycetidae</taxon>
        <taxon>Pleosporales</taxon>
        <taxon>Pleosporineae</taxon>
        <taxon>Didymellaceae</taxon>
        <taxon>Didymella</taxon>
    </lineage>
</organism>
<comment type="subcellular location">
    <subcellularLocation>
        <location evidence="1 5">Cell membrane</location>
        <topology evidence="1 5">Lipid-anchor</topology>
        <topology evidence="1 5">GPI-anchor</topology>
    </subcellularLocation>
</comment>
<comment type="similarity">
    <text evidence="2 5">Belongs to the glycosyl hydrolase 72 family.</text>
</comment>
<dbReference type="EMBL" id="SWKV01000052">
    <property type="protein sequence ID" value="KAF3036191.1"/>
    <property type="molecule type" value="Genomic_DNA"/>
</dbReference>
<dbReference type="PANTHER" id="PTHR31468">
    <property type="entry name" value="1,3-BETA-GLUCANOSYLTRANSFERASE GAS1"/>
    <property type="match status" value="1"/>
</dbReference>
<keyword evidence="7" id="KW-1185">Reference proteome</keyword>
<accession>A0A9P4WLJ6</accession>
<evidence type="ECO:0000256" key="3">
    <source>
        <dbReference type="ARBA" id="ARBA00022729"/>
    </source>
</evidence>
<keyword evidence="4" id="KW-0325">Glycoprotein</keyword>
<comment type="caution">
    <text evidence="6">The sequence shown here is derived from an EMBL/GenBank/DDBJ whole genome shotgun (WGS) entry which is preliminary data.</text>
</comment>
<sequence length="340" mass="39062">MIDDTKRHGQAMKLLEEAGMYVFTSVATVFNSINRAEPYKSYRRSAIKEYFQTMNVMAQYPNTLGLLAGNSVINGPGNQRAAPVIRAVVRDLKRYMKLHNEANGQRILPIGYTSATIEHLDTTVLDFLSQGDPASSIDFWTCNRYMWAGPSNYQISGYDQLVARLQGAALPIIMSEYGVNIQKPRQFEETAALYSPAISQVFSGGCAYEFWESRNGYGLVELFNQEQYRVKPTWTAEQRRDKALARADDSRKTAEKRHTERGRLSIFHDFVNYRANLDATRNIDHNWEGDIMEREAAARGNVDRLQRKWAWEPEYQIPDTVVDWTEIEDLVNRRGLTYLM</sequence>
<dbReference type="EC" id="2.4.1.-" evidence="5"/>
<evidence type="ECO:0000313" key="7">
    <source>
        <dbReference type="Proteomes" id="UP000758155"/>
    </source>
</evidence>